<evidence type="ECO:0000313" key="3">
    <source>
        <dbReference type="EMBL" id="KHN04390.1"/>
    </source>
</evidence>
<dbReference type="AlphaFoldDB" id="A0A0B2P577"/>
<proteinExistence type="predicted"/>
<dbReference type="EMBL" id="KN669280">
    <property type="protein sequence ID" value="KHN04390.1"/>
    <property type="molecule type" value="Genomic_DNA"/>
</dbReference>
<keyword evidence="5" id="KW-1185">Reference proteome</keyword>
<feature type="chain" id="PRO_5040562699" evidence="2">
    <location>
        <begin position="23"/>
        <end position="90"/>
    </location>
</feature>
<reference evidence="3" key="1">
    <citation type="submission" date="2014-07" db="EMBL/GenBank/DDBJ databases">
        <title>Identification of a novel salt tolerance gene in wild soybean by whole-genome sequencing.</title>
        <authorList>
            <person name="Lam H.-M."/>
            <person name="Qi X."/>
            <person name="Li M.-W."/>
            <person name="Liu X."/>
            <person name="Xie M."/>
            <person name="Ni M."/>
            <person name="Xu X."/>
        </authorList>
    </citation>
    <scope>NUCLEOTIDE SEQUENCE [LARGE SCALE GENOMIC DNA]</scope>
    <source>
        <tissue evidence="3">Root</tissue>
    </source>
</reference>
<accession>A0A0B2P577</accession>
<reference evidence="4 5" key="2">
    <citation type="submission" date="2018-09" db="EMBL/GenBank/DDBJ databases">
        <title>A high-quality reference genome of wild soybean provides a powerful tool to mine soybean genomes.</title>
        <authorList>
            <person name="Xie M."/>
            <person name="Chung C.Y.L."/>
            <person name="Li M.-W."/>
            <person name="Wong F.-L."/>
            <person name="Chan T.-F."/>
            <person name="Lam H.-M."/>
        </authorList>
    </citation>
    <scope>NUCLEOTIDE SEQUENCE [LARGE SCALE GENOMIC DNA]</scope>
    <source>
        <strain evidence="5">cv. W05</strain>
        <tissue evidence="4">Hypocotyl of etiolated seedlings</tissue>
    </source>
</reference>
<evidence type="ECO:0000256" key="1">
    <source>
        <dbReference type="SAM" id="MobiDB-lite"/>
    </source>
</evidence>
<gene>
    <name evidence="4" type="ORF">D0Y65_050328</name>
    <name evidence="3" type="ORF">glysoja_038032</name>
</gene>
<evidence type="ECO:0000313" key="5">
    <source>
        <dbReference type="Proteomes" id="UP000289340"/>
    </source>
</evidence>
<feature type="signal peptide" evidence="2">
    <location>
        <begin position="1"/>
        <end position="22"/>
    </location>
</feature>
<keyword evidence="2" id="KW-0732">Signal</keyword>
<organism evidence="3">
    <name type="scientific">Glycine soja</name>
    <name type="common">Wild soybean</name>
    <dbReference type="NCBI Taxonomy" id="3848"/>
    <lineage>
        <taxon>Eukaryota</taxon>
        <taxon>Viridiplantae</taxon>
        <taxon>Streptophyta</taxon>
        <taxon>Embryophyta</taxon>
        <taxon>Tracheophyta</taxon>
        <taxon>Spermatophyta</taxon>
        <taxon>Magnoliopsida</taxon>
        <taxon>eudicotyledons</taxon>
        <taxon>Gunneridae</taxon>
        <taxon>Pentapetalae</taxon>
        <taxon>rosids</taxon>
        <taxon>fabids</taxon>
        <taxon>Fabales</taxon>
        <taxon>Fabaceae</taxon>
        <taxon>Papilionoideae</taxon>
        <taxon>50 kb inversion clade</taxon>
        <taxon>NPAAA clade</taxon>
        <taxon>indigoferoid/millettioid clade</taxon>
        <taxon>Phaseoleae</taxon>
        <taxon>Glycine</taxon>
        <taxon>Glycine subgen. Soja</taxon>
    </lineage>
</organism>
<dbReference type="Proteomes" id="UP000289340">
    <property type="component" value="Chromosome 19"/>
</dbReference>
<dbReference type="Proteomes" id="UP000053555">
    <property type="component" value="Unassembled WGS sequence"/>
</dbReference>
<protein>
    <submittedName>
        <fullName evidence="3">Uncharacterized protein</fullName>
    </submittedName>
</protein>
<name>A0A0B2P577_GLYSO</name>
<evidence type="ECO:0000313" key="4">
    <source>
        <dbReference type="EMBL" id="RZB46260.1"/>
    </source>
</evidence>
<feature type="region of interest" description="Disordered" evidence="1">
    <location>
        <begin position="71"/>
        <end position="90"/>
    </location>
</feature>
<dbReference type="EMBL" id="QZWG01000019">
    <property type="protein sequence ID" value="RZB46260.1"/>
    <property type="molecule type" value="Genomic_DNA"/>
</dbReference>
<evidence type="ECO:0000256" key="2">
    <source>
        <dbReference type="SAM" id="SignalP"/>
    </source>
</evidence>
<dbReference type="Gramene" id="XM_028360024.1">
    <property type="protein sequence ID" value="XP_028215825.1"/>
    <property type="gene ID" value="LOC114397946"/>
</dbReference>
<sequence length="90" mass="10206">MKKGLLIVLLIIQIHYNVVVNGNELESEFSFDSHVARMLYDVSLSVSGKTGNRYNKAVRCPQSKGYRSCLPSRNGRRGPRQRCADFTRVC</sequence>